<keyword evidence="3" id="KW-0804">Transcription</keyword>
<geneLocation type="plasmid" evidence="5 6">
    <name>unnamed4</name>
</geneLocation>
<dbReference type="PANTHER" id="PTHR43537">
    <property type="entry name" value="TRANSCRIPTIONAL REGULATOR, GNTR FAMILY"/>
    <property type="match status" value="1"/>
</dbReference>
<accession>A0A5B8ID10</accession>
<dbReference type="SMART" id="SM00895">
    <property type="entry name" value="FCD"/>
    <property type="match status" value="1"/>
</dbReference>
<keyword evidence="2" id="KW-0238">DNA-binding</keyword>
<dbReference type="SMART" id="SM00345">
    <property type="entry name" value="HTH_GNTR"/>
    <property type="match status" value="1"/>
</dbReference>
<dbReference type="Pfam" id="PF00392">
    <property type="entry name" value="GntR"/>
    <property type="match status" value="1"/>
</dbReference>
<protein>
    <submittedName>
        <fullName evidence="5">FadR family transcriptional regulator</fullName>
    </submittedName>
</protein>
<dbReference type="Pfam" id="PF07729">
    <property type="entry name" value="FCD"/>
    <property type="match status" value="1"/>
</dbReference>
<proteinExistence type="predicted"/>
<evidence type="ECO:0000256" key="1">
    <source>
        <dbReference type="ARBA" id="ARBA00023015"/>
    </source>
</evidence>
<feature type="domain" description="HTH gntR-type" evidence="4">
    <location>
        <begin position="12"/>
        <end position="80"/>
    </location>
</feature>
<sequence>MSQLGRSTFKRGTLAEELYLRVLELIVAGKFSVGDKLPSENEISKTFGGSRPVIRIALTRLREEGVITARQGVGYFVTNRPSADLTAVVHSDWDELSHINEVRQAIEPVVARCAAERGKRTQLDFVSRALDVLRERIEDGEAGSDADYAFHLSIAQASENDLFVSVLRSMRGQLLSSIVTTNNDVFELKREYADAIIQEHRDIHDAILAGNGQAAEVFMKYHLMNAFRRIRNLQGKTPVTGP</sequence>
<dbReference type="InterPro" id="IPR008920">
    <property type="entry name" value="TF_FadR/GntR_C"/>
</dbReference>
<dbReference type="KEGG" id="lit:FPZ52_17735"/>
<dbReference type="Proteomes" id="UP000318483">
    <property type="component" value="Plasmid unnamed4"/>
</dbReference>
<keyword evidence="6" id="KW-1185">Reference proteome</keyword>
<keyword evidence="1" id="KW-0805">Transcription regulation</keyword>
<dbReference type="Gene3D" id="1.10.10.10">
    <property type="entry name" value="Winged helix-like DNA-binding domain superfamily/Winged helix DNA-binding domain"/>
    <property type="match status" value="1"/>
</dbReference>
<evidence type="ECO:0000259" key="4">
    <source>
        <dbReference type="PROSITE" id="PS50949"/>
    </source>
</evidence>
<dbReference type="PRINTS" id="PR00035">
    <property type="entry name" value="HTHGNTR"/>
</dbReference>
<gene>
    <name evidence="5" type="ORF">FPZ52_17735</name>
</gene>
<dbReference type="InterPro" id="IPR036388">
    <property type="entry name" value="WH-like_DNA-bd_sf"/>
</dbReference>
<dbReference type="SUPFAM" id="SSF46785">
    <property type="entry name" value="Winged helix' DNA-binding domain"/>
    <property type="match status" value="1"/>
</dbReference>
<dbReference type="InterPro" id="IPR036390">
    <property type="entry name" value="WH_DNA-bd_sf"/>
</dbReference>
<evidence type="ECO:0000256" key="2">
    <source>
        <dbReference type="ARBA" id="ARBA00023125"/>
    </source>
</evidence>
<dbReference type="CDD" id="cd07377">
    <property type="entry name" value="WHTH_GntR"/>
    <property type="match status" value="1"/>
</dbReference>
<dbReference type="GO" id="GO:0003700">
    <property type="term" value="F:DNA-binding transcription factor activity"/>
    <property type="evidence" value="ECO:0007669"/>
    <property type="project" value="InterPro"/>
</dbReference>
<dbReference type="Gene3D" id="1.20.120.530">
    <property type="entry name" value="GntR ligand-binding domain-like"/>
    <property type="match status" value="1"/>
</dbReference>
<dbReference type="PROSITE" id="PS50949">
    <property type="entry name" value="HTH_GNTR"/>
    <property type="match status" value="1"/>
</dbReference>
<evidence type="ECO:0000256" key="3">
    <source>
        <dbReference type="ARBA" id="ARBA00023163"/>
    </source>
</evidence>
<dbReference type="SUPFAM" id="SSF48008">
    <property type="entry name" value="GntR ligand-binding domain-like"/>
    <property type="match status" value="1"/>
</dbReference>
<dbReference type="GO" id="GO:0003677">
    <property type="term" value="F:DNA binding"/>
    <property type="evidence" value="ECO:0007669"/>
    <property type="project" value="UniProtKB-KW"/>
</dbReference>
<reference evidence="5 6" key="1">
    <citation type="submission" date="2019-07" db="EMBL/GenBank/DDBJ databases">
        <title>Litoreibacter alkalisoli sp. nov., isolated from saline-alkaline soil.</title>
        <authorList>
            <person name="Wang S."/>
            <person name="Xu L."/>
            <person name="Xing Y.-T."/>
            <person name="Sun J.-Q."/>
        </authorList>
    </citation>
    <scope>NUCLEOTIDE SEQUENCE [LARGE SCALE GENOMIC DNA]</scope>
    <source>
        <strain evidence="5 6">LN3S51</strain>
        <plasmid evidence="5 6">unnamed4</plasmid>
    </source>
</reference>
<keyword evidence="5" id="KW-0614">Plasmid</keyword>
<dbReference type="InterPro" id="IPR011711">
    <property type="entry name" value="GntR_C"/>
</dbReference>
<evidence type="ECO:0000313" key="6">
    <source>
        <dbReference type="Proteomes" id="UP000318483"/>
    </source>
</evidence>
<name>A0A5B8ID10_9RHOB</name>
<dbReference type="InterPro" id="IPR000524">
    <property type="entry name" value="Tscrpt_reg_HTH_GntR"/>
</dbReference>
<dbReference type="EMBL" id="CP042265">
    <property type="protein sequence ID" value="QDY71516.1"/>
    <property type="molecule type" value="Genomic_DNA"/>
</dbReference>
<evidence type="ECO:0000313" key="5">
    <source>
        <dbReference type="EMBL" id="QDY71516.1"/>
    </source>
</evidence>
<dbReference type="PANTHER" id="PTHR43537:SF5">
    <property type="entry name" value="UXU OPERON TRANSCRIPTIONAL REGULATOR"/>
    <property type="match status" value="1"/>
</dbReference>
<organism evidence="5 6">
    <name type="scientific">Qingshengfaniella alkalisoli</name>
    <dbReference type="NCBI Taxonomy" id="2599296"/>
    <lineage>
        <taxon>Bacteria</taxon>
        <taxon>Pseudomonadati</taxon>
        <taxon>Pseudomonadota</taxon>
        <taxon>Alphaproteobacteria</taxon>
        <taxon>Rhodobacterales</taxon>
        <taxon>Paracoccaceae</taxon>
        <taxon>Qingshengfaniella</taxon>
    </lineage>
</organism>
<dbReference type="OrthoDB" id="9028214at2"/>
<dbReference type="AlphaFoldDB" id="A0A5B8ID10"/>